<keyword evidence="6" id="KW-0812">Transmembrane</keyword>
<dbReference type="PROSITE" id="PS50192">
    <property type="entry name" value="T_SNARE"/>
    <property type="match status" value="1"/>
</dbReference>
<accession>A0A327K4S1</accession>
<sequence>MKLPSFIAKSIQAKIASLAGVCLVGTAGVLVGYGVLSSSWNNQFVDQNVSSLLERNGRETLQYLAAREARAVQREFTVALVAARTMAESFAVLASTSGAATPNEVRRDQLNRILLDVLKQNPQLNGTYSAWEPGALDGRDGEFKNRREAGSDATGRFLPYWTRGQDGKIAIQPLVEYDSRDRHPNGVMKGGWYISLQEGAKESVLGPLPYIVQGKSVYLATLSVPVMIDGKFRGLAGTDFNLDFVQKLATDLSRSVYGGKGEAVILSDEGLIVAHSGRGDLIGQPMSTFNKNAQADIAHIKKGEESVDLDAQTKMLRAFAPISMGRTGKPWSVLIQVPHDVVLADARALTDALHARDTSTMVWQIIVGLVVALGAIALMWVAARSISTPIRKSVTFAEGIAAGDFGRQLDVEQADEVGTLAATLRRMRDDLQRMIAQRADDQAKAEAQRRTEMRSLADGFEAAVGEIVDTVSSASGELERAAGTLTRTAETTQRLSTRVASASELASTNVQSVASATNEMASSVHEISRQVQESSRIANDAVKQAEKTDNRITELSQAAARIGDVVKLITAIAEQTNLLALNATIEAARAGEAGKGFAVVAQEVKALAAQTGKATGDISAQITGMQAATQDSVAAIKEIGGTIGRIAEISASIAAAIEQQGAATQEIARNVQQAAVGTTDVASNIGEVDRGATETGSASSQVLSSAQSLSGESNRLKAEVGKFLSNIRAA</sequence>
<dbReference type="OrthoDB" id="9814362at2"/>
<dbReference type="CDD" id="cd12913">
    <property type="entry name" value="PDC1_MCP_like"/>
    <property type="match status" value="1"/>
</dbReference>
<feature type="transmembrane region" description="Helical" evidence="6">
    <location>
        <begin position="361"/>
        <end position="383"/>
    </location>
</feature>
<dbReference type="SUPFAM" id="SSF58104">
    <property type="entry name" value="Methyl-accepting chemotaxis protein (MCP) signaling domain"/>
    <property type="match status" value="1"/>
</dbReference>
<gene>
    <name evidence="10" type="ORF">CH338_22645</name>
</gene>
<evidence type="ECO:0000256" key="1">
    <source>
        <dbReference type="ARBA" id="ARBA00004429"/>
    </source>
</evidence>
<dbReference type="EMBL" id="NPEU01000364">
    <property type="protein sequence ID" value="RAI33377.1"/>
    <property type="molecule type" value="Genomic_DNA"/>
</dbReference>
<protein>
    <submittedName>
        <fullName evidence="10">Methyl-accepting chemotaxis protein</fullName>
    </submittedName>
</protein>
<keyword evidence="3 5" id="KW-0807">Transducer</keyword>
<dbReference type="PROSITE" id="PS50111">
    <property type="entry name" value="CHEMOTAXIS_TRANSDUC_2"/>
    <property type="match status" value="1"/>
</dbReference>
<dbReference type="GO" id="GO:0007165">
    <property type="term" value="P:signal transduction"/>
    <property type="evidence" value="ECO:0007669"/>
    <property type="project" value="UniProtKB-KW"/>
</dbReference>
<dbReference type="PANTHER" id="PTHR32089:SF112">
    <property type="entry name" value="LYSOZYME-LIKE PROTEIN-RELATED"/>
    <property type="match status" value="1"/>
</dbReference>
<dbReference type="GO" id="GO:0005886">
    <property type="term" value="C:plasma membrane"/>
    <property type="evidence" value="ECO:0007669"/>
    <property type="project" value="UniProtKB-SubCell"/>
</dbReference>
<dbReference type="SMART" id="SM00283">
    <property type="entry name" value="MA"/>
    <property type="match status" value="1"/>
</dbReference>
<evidence type="ECO:0000259" key="9">
    <source>
        <dbReference type="PROSITE" id="PS50885"/>
    </source>
</evidence>
<dbReference type="Pfam" id="PF00672">
    <property type="entry name" value="HAMP"/>
    <property type="match status" value="1"/>
</dbReference>
<keyword evidence="2" id="KW-1003">Cell membrane</keyword>
<dbReference type="AlphaFoldDB" id="A0A327K4S1"/>
<evidence type="ECO:0000256" key="2">
    <source>
        <dbReference type="ARBA" id="ARBA00022519"/>
    </source>
</evidence>
<evidence type="ECO:0000259" key="7">
    <source>
        <dbReference type="PROSITE" id="PS50111"/>
    </source>
</evidence>
<dbReference type="InterPro" id="IPR004089">
    <property type="entry name" value="MCPsignal_dom"/>
</dbReference>
<evidence type="ECO:0000259" key="8">
    <source>
        <dbReference type="PROSITE" id="PS50192"/>
    </source>
</evidence>
<keyword evidence="6" id="KW-0472">Membrane</keyword>
<evidence type="ECO:0000256" key="3">
    <source>
        <dbReference type="ARBA" id="ARBA00023224"/>
    </source>
</evidence>
<keyword evidence="11" id="KW-1185">Reference proteome</keyword>
<dbReference type="PROSITE" id="PS50885">
    <property type="entry name" value="HAMP"/>
    <property type="match status" value="1"/>
</dbReference>
<dbReference type="Gene3D" id="3.30.450.20">
    <property type="entry name" value="PAS domain"/>
    <property type="match status" value="2"/>
</dbReference>
<dbReference type="CDD" id="cd06225">
    <property type="entry name" value="HAMP"/>
    <property type="match status" value="1"/>
</dbReference>
<comment type="similarity">
    <text evidence="4">Belongs to the methyl-accepting chemotaxis (MCP) protein family.</text>
</comment>
<organism evidence="10 11">
    <name type="scientific">Rhodoplanes elegans</name>
    <dbReference type="NCBI Taxonomy" id="29408"/>
    <lineage>
        <taxon>Bacteria</taxon>
        <taxon>Pseudomonadati</taxon>
        <taxon>Pseudomonadota</taxon>
        <taxon>Alphaproteobacteria</taxon>
        <taxon>Hyphomicrobiales</taxon>
        <taxon>Nitrobacteraceae</taxon>
        <taxon>Rhodoplanes</taxon>
    </lineage>
</organism>
<feature type="transmembrane region" description="Helical" evidence="6">
    <location>
        <begin position="15"/>
        <end position="36"/>
    </location>
</feature>
<reference evidence="10 11" key="1">
    <citation type="submission" date="2017-07" db="EMBL/GenBank/DDBJ databases">
        <title>Draft Genome Sequences of Select Purple Nonsulfur Bacteria.</title>
        <authorList>
            <person name="Lasarre B."/>
            <person name="Mckinlay J.B."/>
        </authorList>
    </citation>
    <scope>NUCLEOTIDE SEQUENCE [LARGE SCALE GENOMIC DNA]</scope>
    <source>
        <strain evidence="10 11">DSM 11907</strain>
    </source>
</reference>
<comment type="subcellular location">
    <subcellularLocation>
        <location evidence="1">Cell inner membrane</location>
        <topology evidence="1">Multi-pass membrane protein</topology>
    </subcellularLocation>
</comment>
<keyword evidence="6" id="KW-1133">Transmembrane helix</keyword>
<dbReference type="PANTHER" id="PTHR32089">
    <property type="entry name" value="METHYL-ACCEPTING CHEMOTAXIS PROTEIN MCPB"/>
    <property type="match status" value="1"/>
</dbReference>
<keyword evidence="2" id="KW-0997">Cell inner membrane</keyword>
<dbReference type="Proteomes" id="UP000248863">
    <property type="component" value="Unassembled WGS sequence"/>
</dbReference>
<evidence type="ECO:0000256" key="4">
    <source>
        <dbReference type="ARBA" id="ARBA00029447"/>
    </source>
</evidence>
<name>A0A327K4S1_9BRAD</name>
<dbReference type="Gene3D" id="6.10.340.10">
    <property type="match status" value="1"/>
</dbReference>
<feature type="domain" description="HAMP" evidence="9">
    <location>
        <begin position="384"/>
        <end position="436"/>
    </location>
</feature>
<evidence type="ECO:0000313" key="10">
    <source>
        <dbReference type="EMBL" id="RAI33377.1"/>
    </source>
</evidence>
<dbReference type="Gene3D" id="1.10.287.950">
    <property type="entry name" value="Methyl-accepting chemotaxis protein"/>
    <property type="match status" value="1"/>
</dbReference>
<evidence type="ECO:0000256" key="6">
    <source>
        <dbReference type="SAM" id="Phobius"/>
    </source>
</evidence>
<dbReference type="InterPro" id="IPR000727">
    <property type="entry name" value="T_SNARE_dom"/>
</dbReference>
<comment type="caution">
    <text evidence="10">The sequence shown here is derived from an EMBL/GenBank/DDBJ whole genome shotgun (WGS) entry which is preliminary data.</text>
</comment>
<feature type="domain" description="Methyl-accepting transducer" evidence="7">
    <location>
        <begin position="474"/>
        <end position="710"/>
    </location>
</feature>
<proteinExistence type="inferred from homology"/>
<dbReference type="Pfam" id="PF00015">
    <property type="entry name" value="MCPsignal"/>
    <property type="match status" value="1"/>
</dbReference>
<dbReference type="InterPro" id="IPR003660">
    <property type="entry name" value="HAMP_dom"/>
</dbReference>
<dbReference type="SMART" id="SM00304">
    <property type="entry name" value="HAMP"/>
    <property type="match status" value="1"/>
</dbReference>
<feature type="domain" description="T-SNARE coiled-coil homology" evidence="8">
    <location>
        <begin position="626"/>
        <end position="688"/>
    </location>
</feature>
<evidence type="ECO:0000313" key="11">
    <source>
        <dbReference type="Proteomes" id="UP000248863"/>
    </source>
</evidence>
<evidence type="ECO:0000256" key="5">
    <source>
        <dbReference type="PROSITE-ProRule" id="PRU00284"/>
    </source>
</evidence>